<dbReference type="Pfam" id="PF05940">
    <property type="entry name" value="NnrS"/>
    <property type="match status" value="1"/>
</dbReference>
<feature type="transmembrane region" description="Helical" evidence="1">
    <location>
        <begin position="232"/>
        <end position="250"/>
    </location>
</feature>
<evidence type="ECO:0000313" key="2">
    <source>
        <dbReference type="EMBL" id="MBW3098289.1"/>
    </source>
</evidence>
<dbReference type="Proteomes" id="UP001430804">
    <property type="component" value="Unassembled WGS sequence"/>
</dbReference>
<sequence>MSQNDRSVPRRLLASGFTRHDGRGRDRAMPPILHYGFRPFFLLGAVHAGLAIPLWLAMYFHGVALAGPFSPLAWHVHEMLFGYLLAVLTGFVLTAIPNWTGRLPLSGWPLLLLIILWLAGRVAVATVPDPWLAMGIDLAFPALLSLAVWREVRAGNNWRNAPVAVLLTLFTLANAGHHAAGLVPALEGYGVRLALAVAALMIALIGGRIVPSFTRNWLAKAGRKRPPVPFAALDRLALAVTVIALGNWIFRPEAALTGGMLIGAGLLVLVRLLRWRGWLAWREPMLIVLHLGYGWLGLALLLLGAGRFIAALPASMAVHALTAGAVGTMTLAVMSRASLGHTGRPIAADAATLILYAVVTIGAALRVLAPLLEEGSAAALIAGGALWSAAFLIFALSYGPKLFAARIDHRAGR</sequence>
<keyword evidence="3" id="KW-1185">Reference proteome</keyword>
<proteinExistence type="predicted"/>
<feature type="transmembrane region" description="Helical" evidence="1">
    <location>
        <begin position="256"/>
        <end position="273"/>
    </location>
</feature>
<evidence type="ECO:0000313" key="3">
    <source>
        <dbReference type="Proteomes" id="UP001430804"/>
    </source>
</evidence>
<feature type="transmembrane region" description="Helical" evidence="1">
    <location>
        <begin position="285"/>
        <end position="310"/>
    </location>
</feature>
<accession>A0ABS6WQP6</accession>
<feature type="transmembrane region" description="Helical" evidence="1">
    <location>
        <begin position="107"/>
        <end position="125"/>
    </location>
</feature>
<name>A0ABS6WQP6_9HYPH</name>
<keyword evidence="1" id="KW-0812">Transmembrane</keyword>
<keyword evidence="1" id="KW-0472">Membrane</keyword>
<evidence type="ECO:0000256" key="1">
    <source>
        <dbReference type="SAM" id="Phobius"/>
    </source>
</evidence>
<feature type="transmembrane region" description="Helical" evidence="1">
    <location>
        <begin position="40"/>
        <end position="60"/>
    </location>
</feature>
<dbReference type="EMBL" id="JAHWQX010000003">
    <property type="protein sequence ID" value="MBW3098289.1"/>
    <property type="molecule type" value="Genomic_DNA"/>
</dbReference>
<organism evidence="2 3">
    <name type="scientific">Pseudohoeflea coraliihabitans</name>
    <dbReference type="NCBI Taxonomy" id="2860393"/>
    <lineage>
        <taxon>Bacteria</taxon>
        <taxon>Pseudomonadati</taxon>
        <taxon>Pseudomonadota</taxon>
        <taxon>Alphaproteobacteria</taxon>
        <taxon>Hyphomicrobiales</taxon>
        <taxon>Rhizobiaceae</taxon>
        <taxon>Pseudohoeflea</taxon>
    </lineage>
</organism>
<comment type="caution">
    <text evidence="2">The sequence shown here is derived from an EMBL/GenBank/DDBJ whole genome shotgun (WGS) entry which is preliminary data.</text>
</comment>
<gene>
    <name evidence="2" type="ORF">KY465_13470</name>
</gene>
<feature type="transmembrane region" description="Helical" evidence="1">
    <location>
        <begin position="375"/>
        <end position="396"/>
    </location>
</feature>
<feature type="transmembrane region" description="Helical" evidence="1">
    <location>
        <begin position="189"/>
        <end position="211"/>
    </location>
</feature>
<feature type="transmembrane region" description="Helical" evidence="1">
    <location>
        <begin position="161"/>
        <end position="183"/>
    </location>
</feature>
<feature type="transmembrane region" description="Helical" evidence="1">
    <location>
        <begin position="316"/>
        <end position="334"/>
    </location>
</feature>
<protein>
    <submittedName>
        <fullName evidence="2">NnrS family protein</fullName>
    </submittedName>
</protein>
<feature type="transmembrane region" description="Helical" evidence="1">
    <location>
        <begin position="131"/>
        <end position="149"/>
    </location>
</feature>
<feature type="transmembrane region" description="Helical" evidence="1">
    <location>
        <begin position="80"/>
        <end position="100"/>
    </location>
</feature>
<reference evidence="2" key="1">
    <citation type="submission" date="2021-07" db="EMBL/GenBank/DDBJ databases">
        <title>Pseudohoeflea marina sp. nov. a polyhydroxyalcanoate-producing bacterium.</title>
        <authorList>
            <person name="Zheng W."/>
            <person name="Yu S."/>
            <person name="Huang Y."/>
        </authorList>
    </citation>
    <scope>NUCLEOTIDE SEQUENCE</scope>
    <source>
        <strain evidence="2">DP4N28-3</strain>
    </source>
</reference>
<dbReference type="RefSeq" id="WP_219202203.1">
    <property type="nucleotide sequence ID" value="NZ_JAHWQX010000003.1"/>
</dbReference>
<keyword evidence="1" id="KW-1133">Transmembrane helix</keyword>
<feature type="transmembrane region" description="Helical" evidence="1">
    <location>
        <begin position="346"/>
        <end position="369"/>
    </location>
</feature>
<dbReference type="InterPro" id="IPR010266">
    <property type="entry name" value="NnrS"/>
</dbReference>